<dbReference type="PANTHER" id="PTHR33164:SF57">
    <property type="entry name" value="MARR-FAMILY TRANSCRIPTIONAL REGULATOR"/>
    <property type="match status" value="1"/>
</dbReference>
<evidence type="ECO:0000313" key="3">
    <source>
        <dbReference type="Proteomes" id="UP000254425"/>
    </source>
</evidence>
<dbReference type="InterPro" id="IPR000835">
    <property type="entry name" value="HTH_MarR-typ"/>
</dbReference>
<dbReference type="SMART" id="SM00347">
    <property type="entry name" value="HTH_MARR"/>
    <property type="match status" value="1"/>
</dbReference>
<dbReference type="InterPro" id="IPR036388">
    <property type="entry name" value="WH-like_DNA-bd_sf"/>
</dbReference>
<reference evidence="2 3" key="1">
    <citation type="submission" date="2018-07" db="EMBL/GenBank/DDBJ databases">
        <title>Draft genome of the type strain Streptomyces armeniacus ATCC 15676.</title>
        <authorList>
            <person name="Labana P."/>
            <person name="Gosse J.T."/>
            <person name="Boddy C.N."/>
        </authorList>
    </citation>
    <scope>NUCLEOTIDE SEQUENCE [LARGE SCALE GENOMIC DNA]</scope>
    <source>
        <strain evidence="2 3">ATCC 15676</strain>
    </source>
</reference>
<sequence length="154" mass="17381">MTAGRAEFRELARQLRSVNAVNRELARHLPSDCPPASAGLLSLLRRHGEIRMSELTELLGIDMSVTSRHVAHATERGWIERHPDPHDGRSRLLRLTESGDRQLDDLSERATDTLAHRLYDWPDDDIAALNALLDRLRTSFCPAQIPTARDSSKK</sequence>
<dbReference type="InterPro" id="IPR039422">
    <property type="entry name" value="MarR/SlyA-like"/>
</dbReference>
<dbReference type="GO" id="GO:0003700">
    <property type="term" value="F:DNA-binding transcription factor activity"/>
    <property type="evidence" value="ECO:0007669"/>
    <property type="project" value="InterPro"/>
</dbReference>
<dbReference type="InterPro" id="IPR036390">
    <property type="entry name" value="WH_DNA-bd_sf"/>
</dbReference>
<dbReference type="KEGG" id="sarm:DVA86_31380"/>
<evidence type="ECO:0000313" key="2">
    <source>
        <dbReference type="EMBL" id="AXK36419.1"/>
    </source>
</evidence>
<name>A0A345XXQ3_9ACTN</name>
<dbReference type="EMBL" id="CP031320">
    <property type="protein sequence ID" value="AXK36419.1"/>
    <property type="molecule type" value="Genomic_DNA"/>
</dbReference>
<feature type="domain" description="HTH marR-type" evidence="1">
    <location>
        <begin position="1"/>
        <end position="138"/>
    </location>
</feature>
<dbReference type="GO" id="GO:0006950">
    <property type="term" value="P:response to stress"/>
    <property type="evidence" value="ECO:0007669"/>
    <property type="project" value="TreeGrafter"/>
</dbReference>
<dbReference type="PRINTS" id="PR00598">
    <property type="entry name" value="HTHMARR"/>
</dbReference>
<dbReference type="Gene3D" id="1.10.10.10">
    <property type="entry name" value="Winged helix-like DNA-binding domain superfamily/Winged helix DNA-binding domain"/>
    <property type="match status" value="1"/>
</dbReference>
<dbReference type="AlphaFoldDB" id="A0A345XXQ3"/>
<keyword evidence="3" id="KW-1185">Reference proteome</keyword>
<accession>A0A345XXQ3</accession>
<organism evidence="2 3">
    <name type="scientific">Streptomyces armeniacus</name>
    <dbReference type="NCBI Taxonomy" id="83291"/>
    <lineage>
        <taxon>Bacteria</taxon>
        <taxon>Bacillati</taxon>
        <taxon>Actinomycetota</taxon>
        <taxon>Actinomycetes</taxon>
        <taxon>Kitasatosporales</taxon>
        <taxon>Streptomycetaceae</taxon>
        <taxon>Streptomyces</taxon>
    </lineage>
</organism>
<dbReference type="PROSITE" id="PS50995">
    <property type="entry name" value="HTH_MARR_2"/>
    <property type="match status" value="1"/>
</dbReference>
<dbReference type="Proteomes" id="UP000254425">
    <property type="component" value="Chromosome"/>
</dbReference>
<dbReference type="RefSeq" id="WP_208883335.1">
    <property type="nucleotide sequence ID" value="NZ_CP031320.1"/>
</dbReference>
<dbReference type="SUPFAM" id="SSF46785">
    <property type="entry name" value="Winged helix' DNA-binding domain"/>
    <property type="match status" value="1"/>
</dbReference>
<dbReference type="Pfam" id="PF12802">
    <property type="entry name" value="MarR_2"/>
    <property type="match status" value="1"/>
</dbReference>
<proteinExistence type="predicted"/>
<dbReference type="PANTHER" id="PTHR33164">
    <property type="entry name" value="TRANSCRIPTIONAL REGULATOR, MARR FAMILY"/>
    <property type="match status" value="1"/>
</dbReference>
<gene>
    <name evidence="2" type="ORF">DVA86_31380</name>
</gene>
<evidence type="ECO:0000259" key="1">
    <source>
        <dbReference type="PROSITE" id="PS50995"/>
    </source>
</evidence>
<protein>
    <submittedName>
        <fullName evidence="2">MarR family transcriptional regulator</fullName>
    </submittedName>
</protein>